<evidence type="ECO:0000259" key="1">
    <source>
        <dbReference type="PROSITE" id="PS51071"/>
    </source>
</evidence>
<dbReference type="Gene3D" id="1.10.10.10">
    <property type="entry name" value="Winged helix-like DNA-binding domain superfamily/Winged helix DNA-binding domain"/>
    <property type="match status" value="1"/>
</dbReference>
<dbReference type="Pfam" id="PF01380">
    <property type="entry name" value="SIS"/>
    <property type="match status" value="1"/>
</dbReference>
<sequence length="283" mass="31030">MTKTGSTDRSFLHRVRDALDGLHPAERRLGDFVCDFPGELASYSASELAKLAQVSNATVTRFVRRLGYESYEEARRHARDERQTGSRLFLAVSSDTAAAQSVAAHVAQGISNLEGTFTTITDAQVDAVADAIFDARKTWVIGFRSSHAFAEYLQWQMTQVVENIVAIPGAGQTLGEHLASVTEKDVAIVFGLRRRVAQMDAILTSIEKSGAKLLYITDEGVPHRATATWHFRCQTLAPGPLFNHVSVMAVCHLITTRAIERAGSAGRTRLRGIERFGDALEEL</sequence>
<dbReference type="PANTHER" id="PTHR30514">
    <property type="entry name" value="GLUCOKINASE"/>
    <property type="match status" value="1"/>
</dbReference>
<dbReference type="PANTHER" id="PTHR30514:SF18">
    <property type="entry name" value="RPIR-FAMILY TRANSCRIPTIONAL REGULATOR"/>
    <property type="match status" value="1"/>
</dbReference>
<dbReference type="Gene3D" id="3.40.50.10490">
    <property type="entry name" value="Glucose-6-phosphate isomerase like protein, domain 1"/>
    <property type="match status" value="1"/>
</dbReference>
<evidence type="ECO:0000313" key="2">
    <source>
        <dbReference type="EMBL" id="MDO6120835.1"/>
    </source>
</evidence>
<dbReference type="InterPro" id="IPR000281">
    <property type="entry name" value="HTH_RpiR"/>
</dbReference>
<dbReference type="Proteomes" id="UP001177080">
    <property type="component" value="Unassembled WGS sequence"/>
</dbReference>
<dbReference type="InterPro" id="IPR009057">
    <property type="entry name" value="Homeodomain-like_sf"/>
</dbReference>
<dbReference type="InterPro" id="IPR001347">
    <property type="entry name" value="SIS_dom"/>
</dbReference>
<accession>A0ABT8XAT2</accession>
<gene>
    <name evidence="2" type="ORF">GB928_006520</name>
</gene>
<reference evidence="2" key="1">
    <citation type="submission" date="2022-04" db="EMBL/GenBank/DDBJ databases">
        <title>Shinella lacus sp. nov., a novel member of the genus Shinella from water.</title>
        <authorList>
            <person name="Deng Y."/>
        </authorList>
    </citation>
    <scope>NUCLEOTIDE SEQUENCE</scope>
    <source>
        <strain evidence="2">JCM 31239</strain>
    </source>
</reference>
<evidence type="ECO:0000313" key="3">
    <source>
        <dbReference type="Proteomes" id="UP001177080"/>
    </source>
</evidence>
<name>A0ABT8XAT2_9HYPH</name>
<protein>
    <submittedName>
        <fullName evidence="2">MurR/RpiR family transcriptional regulator</fullName>
    </submittedName>
</protein>
<dbReference type="PROSITE" id="PS51071">
    <property type="entry name" value="HTH_RPIR"/>
    <property type="match status" value="1"/>
</dbReference>
<dbReference type="RefSeq" id="WP_244761729.1">
    <property type="nucleotide sequence ID" value="NZ_JALJCJ010000004.1"/>
</dbReference>
<dbReference type="InterPro" id="IPR046348">
    <property type="entry name" value="SIS_dom_sf"/>
</dbReference>
<dbReference type="SUPFAM" id="SSF53697">
    <property type="entry name" value="SIS domain"/>
    <property type="match status" value="1"/>
</dbReference>
<organism evidence="2 3">
    <name type="scientific">Shinella curvata</name>
    <dbReference type="NCBI Taxonomy" id="1817964"/>
    <lineage>
        <taxon>Bacteria</taxon>
        <taxon>Pseudomonadati</taxon>
        <taxon>Pseudomonadota</taxon>
        <taxon>Alphaproteobacteria</taxon>
        <taxon>Hyphomicrobiales</taxon>
        <taxon>Rhizobiaceae</taxon>
        <taxon>Shinella</taxon>
    </lineage>
</organism>
<proteinExistence type="predicted"/>
<dbReference type="EMBL" id="WHSC02000002">
    <property type="protein sequence ID" value="MDO6120835.1"/>
    <property type="molecule type" value="Genomic_DNA"/>
</dbReference>
<keyword evidence="3" id="KW-1185">Reference proteome</keyword>
<dbReference type="InterPro" id="IPR036388">
    <property type="entry name" value="WH-like_DNA-bd_sf"/>
</dbReference>
<dbReference type="Pfam" id="PF01418">
    <property type="entry name" value="HTH_6"/>
    <property type="match status" value="1"/>
</dbReference>
<feature type="domain" description="HTH rpiR-type" evidence="1">
    <location>
        <begin position="9"/>
        <end position="85"/>
    </location>
</feature>
<dbReference type="InterPro" id="IPR047640">
    <property type="entry name" value="RpiR-like"/>
</dbReference>
<comment type="caution">
    <text evidence="2">The sequence shown here is derived from an EMBL/GenBank/DDBJ whole genome shotgun (WGS) entry which is preliminary data.</text>
</comment>
<dbReference type="SUPFAM" id="SSF46689">
    <property type="entry name" value="Homeodomain-like"/>
    <property type="match status" value="1"/>
</dbReference>